<keyword evidence="2" id="KW-0677">Repeat</keyword>
<dbReference type="InterPro" id="IPR036322">
    <property type="entry name" value="WD40_repeat_dom_sf"/>
</dbReference>
<comment type="similarity">
    <text evidence="4">Belongs to the WD repeat PAAF1/RPN14 family.</text>
</comment>
<evidence type="ECO:0008006" key="8">
    <source>
        <dbReference type="Google" id="ProtNLM"/>
    </source>
</evidence>
<evidence type="ECO:0000313" key="6">
    <source>
        <dbReference type="EnsemblMetazoa" id="XP_001952227.1"/>
    </source>
</evidence>
<feature type="repeat" description="WD" evidence="5">
    <location>
        <begin position="129"/>
        <end position="170"/>
    </location>
</feature>
<dbReference type="GO" id="GO:0000502">
    <property type="term" value="C:proteasome complex"/>
    <property type="evidence" value="ECO:0007669"/>
    <property type="project" value="UniProtKB-KW"/>
</dbReference>
<dbReference type="PROSITE" id="PS50294">
    <property type="entry name" value="WD_REPEATS_REGION"/>
    <property type="match status" value="2"/>
</dbReference>
<dbReference type="PROSITE" id="PS50082">
    <property type="entry name" value="WD_REPEATS_2"/>
    <property type="match status" value="2"/>
</dbReference>
<dbReference type="Pfam" id="PF00400">
    <property type="entry name" value="WD40"/>
    <property type="match status" value="2"/>
</dbReference>
<feature type="repeat" description="WD" evidence="5">
    <location>
        <begin position="171"/>
        <end position="212"/>
    </location>
</feature>
<dbReference type="EnsemblMetazoa" id="XM_001952192.5">
    <property type="protein sequence ID" value="XP_001952227.1"/>
    <property type="gene ID" value="LOC100167158"/>
</dbReference>
<dbReference type="PANTHER" id="PTHR19857:SF19">
    <property type="entry name" value="26S PROTEASOME REGULATORY SUBUNIT RPN14"/>
    <property type="match status" value="1"/>
</dbReference>
<dbReference type="InterPro" id="IPR015943">
    <property type="entry name" value="WD40/YVTN_repeat-like_dom_sf"/>
</dbReference>
<keyword evidence="7" id="KW-1185">Reference proteome</keyword>
<evidence type="ECO:0000256" key="4">
    <source>
        <dbReference type="ARBA" id="ARBA00038321"/>
    </source>
</evidence>
<dbReference type="PANTHER" id="PTHR19857">
    <property type="entry name" value="MITOCHONDRIAL DIVISION PROTEIN 1-RELATED"/>
    <property type="match status" value="1"/>
</dbReference>
<dbReference type="AlphaFoldDB" id="A0A8R2A961"/>
<evidence type="ECO:0000256" key="2">
    <source>
        <dbReference type="ARBA" id="ARBA00022737"/>
    </source>
</evidence>
<evidence type="ECO:0000256" key="3">
    <source>
        <dbReference type="ARBA" id="ARBA00022942"/>
    </source>
</evidence>
<proteinExistence type="inferred from homology"/>
<reference evidence="7" key="1">
    <citation type="submission" date="2010-06" db="EMBL/GenBank/DDBJ databases">
        <authorList>
            <person name="Jiang H."/>
            <person name="Abraham K."/>
            <person name="Ali S."/>
            <person name="Alsbrooks S.L."/>
            <person name="Anim B.N."/>
            <person name="Anosike U.S."/>
            <person name="Attaway T."/>
            <person name="Bandaranaike D.P."/>
            <person name="Battles P.K."/>
            <person name="Bell S.N."/>
            <person name="Bell A.V."/>
            <person name="Beltran B."/>
            <person name="Bickham C."/>
            <person name="Bustamante Y."/>
            <person name="Caleb T."/>
            <person name="Canada A."/>
            <person name="Cardenas V."/>
            <person name="Carter K."/>
            <person name="Chacko J."/>
            <person name="Chandrabose M.N."/>
            <person name="Chavez D."/>
            <person name="Chavez A."/>
            <person name="Chen L."/>
            <person name="Chu H.-S."/>
            <person name="Claassen K.J."/>
            <person name="Cockrell R."/>
            <person name="Collins M."/>
            <person name="Cooper J.A."/>
            <person name="Cree A."/>
            <person name="Curry S.M."/>
            <person name="Da Y."/>
            <person name="Dao M.D."/>
            <person name="Das B."/>
            <person name="Davila M.-L."/>
            <person name="Davy-Carroll L."/>
            <person name="Denson S."/>
            <person name="Dinh H."/>
            <person name="Ebong V.E."/>
            <person name="Edwards J.R."/>
            <person name="Egan A."/>
            <person name="El-Daye J."/>
            <person name="Escobedo L."/>
            <person name="Fernandez S."/>
            <person name="Fernando P.R."/>
            <person name="Flagg N."/>
            <person name="Forbes L.D."/>
            <person name="Fowler R.G."/>
            <person name="Fu Q."/>
            <person name="Gabisi R.A."/>
            <person name="Ganer J."/>
            <person name="Garbino Pronczuk A."/>
            <person name="Garcia R.M."/>
            <person name="Garner T."/>
            <person name="Garrett T.E."/>
            <person name="Gonzalez D.A."/>
            <person name="Hamid H."/>
            <person name="Hawkins E.S."/>
            <person name="Hirani K."/>
            <person name="Hogues M.E."/>
            <person name="Hollins B."/>
            <person name="Hsiao C.-H."/>
            <person name="Jabil R."/>
            <person name="James M.L."/>
            <person name="Jhangiani S.N."/>
            <person name="Johnson B."/>
            <person name="Johnson Q."/>
            <person name="Joshi V."/>
            <person name="Kalu J.B."/>
            <person name="Kam C."/>
            <person name="Kashfia A."/>
            <person name="Keebler J."/>
            <person name="Kisamo H."/>
            <person name="Kovar C.L."/>
            <person name="Lago L.A."/>
            <person name="Lai C.-Y."/>
            <person name="Laidlaw J."/>
            <person name="Lara F."/>
            <person name="Le T.-K."/>
            <person name="Lee S.L."/>
            <person name="Legall F.H."/>
            <person name="Lemon S.J."/>
            <person name="Lewis L.R."/>
            <person name="Li B."/>
            <person name="Liu Y."/>
            <person name="Liu Y.-S."/>
            <person name="Lopez J."/>
            <person name="Lozado R.J."/>
            <person name="Lu J."/>
            <person name="Madu R.C."/>
            <person name="Maheshwari M."/>
            <person name="Maheshwari R."/>
            <person name="Malloy K."/>
            <person name="Martinez E."/>
            <person name="Mathew T."/>
            <person name="Mercado I.C."/>
            <person name="Mercado C."/>
            <person name="Meyer B."/>
            <person name="Montgomery K."/>
            <person name="Morgan M.B."/>
            <person name="Munidasa M."/>
            <person name="Nazareth L.V."/>
            <person name="Nelson J."/>
            <person name="Ng B.M."/>
            <person name="Nguyen N.B."/>
            <person name="Nguyen P.Q."/>
            <person name="Nguyen T."/>
            <person name="Obregon M."/>
            <person name="Okwuonu G.O."/>
            <person name="Onwere C.G."/>
            <person name="Orozco G."/>
            <person name="Parra A."/>
            <person name="Patel S."/>
            <person name="Patil S."/>
            <person name="Perez A."/>
            <person name="Perez Y."/>
            <person name="Pham C."/>
            <person name="Primus E.L."/>
            <person name="Pu L.-L."/>
            <person name="Puazo M."/>
            <person name="Qin X."/>
            <person name="Quiroz J.B."/>
            <person name="Reese J."/>
            <person name="Richards S."/>
            <person name="Rives C.M."/>
            <person name="Robberts R."/>
            <person name="Ruiz S.J."/>
            <person name="Ruiz M.J."/>
            <person name="Santibanez J."/>
            <person name="Schneider B.W."/>
            <person name="Sisson I."/>
            <person name="Smith M."/>
            <person name="Sodergren E."/>
            <person name="Song X.-Z."/>
            <person name="Song B.B."/>
            <person name="Summersgill H."/>
            <person name="Thelus R."/>
            <person name="Thornton R.D."/>
            <person name="Trejos Z.Y."/>
            <person name="Usmani K."/>
            <person name="Vattathil S."/>
            <person name="Villasana D."/>
            <person name="Walker D.L."/>
            <person name="Wang S."/>
            <person name="Wang K."/>
            <person name="White C.S."/>
            <person name="Williams A.C."/>
            <person name="Williamson J."/>
            <person name="Wilson K."/>
            <person name="Woghiren I.O."/>
            <person name="Woodworth J.R."/>
            <person name="Worley K.C."/>
            <person name="Wright R.A."/>
            <person name="Wu W."/>
            <person name="Young L."/>
            <person name="Zhang L."/>
            <person name="Zhang J."/>
            <person name="Zhu Y."/>
            <person name="Muzny D.M."/>
            <person name="Weinstock G."/>
            <person name="Gibbs R.A."/>
        </authorList>
    </citation>
    <scope>NUCLEOTIDE SEQUENCE [LARGE SCALE GENOMIC DNA]</scope>
    <source>
        <strain evidence="7">LSR1</strain>
    </source>
</reference>
<keyword evidence="1 5" id="KW-0853">WD repeat</keyword>
<keyword evidence="3" id="KW-0647">Proteasome</keyword>
<reference evidence="6" key="2">
    <citation type="submission" date="2022-06" db="UniProtKB">
        <authorList>
            <consortium name="EnsemblMetazoa"/>
        </authorList>
    </citation>
    <scope>IDENTIFICATION</scope>
</reference>
<evidence type="ECO:0000256" key="1">
    <source>
        <dbReference type="ARBA" id="ARBA00022574"/>
    </source>
</evidence>
<dbReference type="SUPFAM" id="SSF50978">
    <property type="entry name" value="WD40 repeat-like"/>
    <property type="match status" value="1"/>
</dbReference>
<dbReference type="KEGG" id="api:100167158"/>
<dbReference type="InterPro" id="IPR051179">
    <property type="entry name" value="WD_repeat_multifunction"/>
</dbReference>
<dbReference type="OMA" id="CNWNEAL"/>
<dbReference type="GeneID" id="100167158"/>
<name>A0A8R2A961_ACYPI</name>
<dbReference type="OrthoDB" id="27537at2759"/>
<dbReference type="Proteomes" id="UP000007819">
    <property type="component" value="Chromosome A2"/>
</dbReference>
<evidence type="ECO:0000256" key="5">
    <source>
        <dbReference type="PROSITE-ProRule" id="PRU00221"/>
    </source>
</evidence>
<protein>
    <recommendedName>
        <fullName evidence="8">Proteasomal ATPase-associated factor 1</fullName>
    </recommendedName>
</protein>
<dbReference type="RefSeq" id="XP_001952227.1">
    <property type="nucleotide sequence ID" value="XM_001952192.4"/>
</dbReference>
<sequence length="389" mass="42803">MNEYSMYIQHDWDECIRSVENRVWISVKPRNGPSVHGHLQCKSHKLNGIPIIQGSNGFEVESVSSHAIQVKHLSCPSVTLLSPYRVFKDVHNASVTSLDVVGGQCVSASDSVLKSWSSLDHEKEKEVTMTGHYGDIYCCRWFPSVKVVLSCGADLRIKIWSSDTGECAGTLVGHTKAVTDLAIIDRGRNIISVSKDGTSKLWHVGSGKVIDDLIKSNPTTYINCCSISSPKNLNLGERNIPASDLEIGTDDKCLLIGCENGMLSLIGVYARKILATNNLDCPVNACNLSEDAQIYIGCNDGRVIWLDEQLVIKHCIFDTNSPVRCLCLFKELVVCGHGDGSCVIRSVNNKKAYLTGTNAEPIYDVSTDTRFLYTACRDGVIRKYLPELL</sequence>
<evidence type="ECO:0000313" key="7">
    <source>
        <dbReference type="Proteomes" id="UP000007819"/>
    </source>
</evidence>
<dbReference type="Gene3D" id="2.130.10.10">
    <property type="entry name" value="YVTN repeat-like/Quinoprotein amine dehydrogenase"/>
    <property type="match status" value="2"/>
</dbReference>
<dbReference type="SMART" id="SM00320">
    <property type="entry name" value="WD40"/>
    <property type="match status" value="6"/>
</dbReference>
<dbReference type="InterPro" id="IPR001680">
    <property type="entry name" value="WD40_rpt"/>
</dbReference>
<organism evidence="6 7">
    <name type="scientific">Acyrthosiphon pisum</name>
    <name type="common">Pea aphid</name>
    <dbReference type="NCBI Taxonomy" id="7029"/>
    <lineage>
        <taxon>Eukaryota</taxon>
        <taxon>Metazoa</taxon>
        <taxon>Ecdysozoa</taxon>
        <taxon>Arthropoda</taxon>
        <taxon>Hexapoda</taxon>
        <taxon>Insecta</taxon>
        <taxon>Pterygota</taxon>
        <taxon>Neoptera</taxon>
        <taxon>Paraneoptera</taxon>
        <taxon>Hemiptera</taxon>
        <taxon>Sternorrhyncha</taxon>
        <taxon>Aphidomorpha</taxon>
        <taxon>Aphidoidea</taxon>
        <taxon>Aphididae</taxon>
        <taxon>Macrosiphini</taxon>
        <taxon>Acyrthosiphon</taxon>
    </lineage>
</organism>
<accession>A0A8R2A961</accession>